<sequence>MTVSHVARLHGINADQTFKWRRLYEDGSLAAEASGKEVVPASELGLGQ</sequence>
<dbReference type="InterPro" id="IPR010921">
    <property type="entry name" value="Trp_repressor/repl_initiator"/>
</dbReference>
<evidence type="ECO:0000313" key="2">
    <source>
        <dbReference type="Proteomes" id="UP000656723"/>
    </source>
</evidence>
<protein>
    <submittedName>
        <fullName evidence="1">Transposase</fullName>
    </submittedName>
</protein>
<organism evidence="1 2">
    <name type="scientific">Citrobacter amalonaticus</name>
    <dbReference type="NCBI Taxonomy" id="35703"/>
    <lineage>
        <taxon>Bacteria</taxon>
        <taxon>Pseudomonadati</taxon>
        <taxon>Pseudomonadota</taxon>
        <taxon>Gammaproteobacteria</taxon>
        <taxon>Enterobacterales</taxon>
        <taxon>Enterobacteriaceae</taxon>
        <taxon>Citrobacter</taxon>
    </lineage>
</organism>
<evidence type="ECO:0000313" key="1">
    <source>
        <dbReference type="EMBL" id="MBE0127996.1"/>
    </source>
</evidence>
<reference evidence="1" key="1">
    <citation type="submission" date="2019-07" db="EMBL/GenBank/DDBJ databases">
        <title>KPC-2 carbapenem resistent Enterobacterales isolates from Germany.</title>
        <authorList>
            <person name="Yao Y."/>
            <person name="Falgenhauer L."/>
            <person name="Imirzalioglu C."/>
            <person name="Chakraborty T."/>
        </authorList>
    </citation>
    <scope>NUCLEOTIDE SEQUENCE</scope>
    <source>
        <strain evidence="1">CA13304</strain>
    </source>
</reference>
<dbReference type="InterPro" id="IPR002514">
    <property type="entry name" value="Transposase_8"/>
</dbReference>
<dbReference type="GO" id="GO:0006313">
    <property type="term" value="P:DNA transposition"/>
    <property type="evidence" value="ECO:0007669"/>
    <property type="project" value="InterPro"/>
</dbReference>
<comment type="caution">
    <text evidence="1">The sequence shown here is derived from an EMBL/GenBank/DDBJ whole genome shotgun (WGS) entry which is preliminary data.</text>
</comment>
<dbReference type="AlphaFoldDB" id="A0A8I0MJA2"/>
<dbReference type="EMBL" id="VKME01000008">
    <property type="protein sequence ID" value="MBE0127996.1"/>
    <property type="molecule type" value="Genomic_DNA"/>
</dbReference>
<dbReference type="Pfam" id="PF01527">
    <property type="entry name" value="HTH_Tnp_1"/>
    <property type="match status" value="1"/>
</dbReference>
<dbReference type="GO" id="GO:0004803">
    <property type="term" value="F:transposase activity"/>
    <property type="evidence" value="ECO:0007669"/>
    <property type="project" value="InterPro"/>
</dbReference>
<name>A0A8I0MJA2_CITAM</name>
<gene>
    <name evidence="1" type="ORF">FOT72_08155</name>
</gene>
<dbReference type="Proteomes" id="UP000656723">
    <property type="component" value="Unassembled WGS sequence"/>
</dbReference>
<dbReference type="GO" id="GO:0043565">
    <property type="term" value="F:sequence-specific DNA binding"/>
    <property type="evidence" value="ECO:0007669"/>
    <property type="project" value="InterPro"/>
</dbReference>
<proteinExistence type="predicted"/>
<accession>A0A8I0MJA2</accession>
<dbReference type="SUPFAM" id="SSF48295">
    <property type="entry name" value="TrpR-like"/>
    <property type="match status" value="1"/>
</dbReference>